<keyword evidence="2 5" id="KW-0378">Hydrolase</keyword>
<comment type="similarity">
    <text evidence="1">Belongs to the esterase D family.</text>
</comment>
<gene>
    <name evidence="5" type="ORF">GHO30_00710</name>
</gene>
<evidence type="ECO:0000256" key="1">
    <source>
        <dbReference type="ARBA" id="ARBA00005622"/>
    </source>
</evidence>
<evidence type="ECO:0000313" key="6">
    <source>
        <dbReference type="Proteomes" id="UP000470186"/>
    </source>
</evidence>
<feature type="non-terminal residue" evidence="5">
    <location>
        <position position="162"/>
    </location>
</feature>
<proteinExistence type="inferred from homology"/>
<dbReference type="Gene3D" id="3.40.50.1820">
    <property type="entry name" value="alpha/beta hydrolase"/>
    <property type="match status" value="1"/>
</dbReference>
<comment type="caution">
    <text evidence="5">The sequence shown here is derived from an EMBL/GenBank/DDBJ whole genome shotgun (WGS) entry which is preliminary data.</text>
</comment>
<dbReference type="PANTHER" id="PTHR40841:SF2">
    <property type="entry name" value="SIDEROPHORE-DEGRADING ESTERASE (EUROFUNG)"/>
    <property type="match status" value="1"/>
</dbReference>
<feature type="chain" id="PRO_5031305503" evidence="4">
    <location>
        <begin position="21"/>
        <end position="162"/>
    </location>
</feature>
<keyword evidence="4" id="KW-0732">Signal</keyword>
<feature type="region of interest" description="Disordered" evidence="3">
    <location>
        <begin position="124"/>
        <end position="147"/>
    </location>
</feature>
<protein>
    <submittedName>
        <fullName evidence="5">Alpha/beta hydrolase</fullName>
    </submittedName>
</protein>
<evidence type="ECO:0000256" key="4">
    <source>
        <dbReference type="SAM" id="SignalP"/>
    </source>
</evidence>
<reference evidence="5 6" key="1">
    <citation type="submission" date="2019-10" db="EMBL/GenBank/DDBJ databases">
        <title>Evaluation of single-gene subtyping targets for Pseudomonas.</title>
        <authorList>
            <person name="Reichler S.J."/>
            <person name="Orsi R.H."/>
            <person name="Wiedmann M."/>
            <person name="Martin N.H."/>
            <person name="Murphy S.I."/>
        </authorList>
    </citation>
    <scope>NUCLEOTIDE SEQUENCE [LARGE SCALE GENOMIC DNA]</scope>
    <source>
        <strain evidence="5 6">FSL R10-2107</strain>
    </source>
</reference>
<organism evidence="5 6">
    <name type="scientific">Pseudomonas helleri</name>
    <dbReference type="NCBI Taxonomy" id="1608996"/>
    <lineage>
        <taxon>Bacteria</taxon>
        <taxon>Pseudomonadati</taxon>
        <taxon>Pseudomonadota</taxon>
        <taxon>Gammaproteobacteria</taxon>
        <taxon>Pseudomonadales</taxon>
        <taxon>Pseudomonadaceae</taxon>
        <taxon>Pseudomonas</taxon>
    </lineage>
</organism>
<dbReference type="GO" id="GO:0016788">
    <property type="term" value="F:hydrolase activity, acting on ester bonds"/>
    <property type="evidence" value="ECO:0007669"/>
    <property type="project" value="TreeGrafter"/>
</dbReference>
<feature type="compositionally biased region" description="Polar residues" evidence="3">
    <location>
        <begin position="134"/>
        <end position="144"/>
    </location>
</feature>
<dbReference type="InterPro" id="IPR052558">
    <property type="entry name" value="Siderophore_Hydrolase_D"/>
</dbReference>
<keyword evidence="6" id="KW-1185">Reference proteome</keyword>
<accession>A0A7X2CG70</accession>
<feature type="signal peptide" evidence="4">
    <location>
        <begin position="1"/>
        <end position="20"/>
    </location>
</feature>
<evidence type="ECO:0000313" key="5">
    <source>
        <dbReference type="EMBL" id="MQU29929.1"/>
    </source>
</evidence>
<dbReference type="SUPFAM" id="SSF53474">
    <property type="entry name" value="alpha/beta-Hydrolases"/>
    <property type="match status" value="1"/>
</dbReference>
<name>A0A7X2CG70_9PSED</name>
<dbReference type="AlphaFoldDB" id="A0A7X2CG70"/>
<dbReference type="InterPro" id="IPR029058">
    <property type="entry name" value="AB_hydrolase_fold"/>
</dbReference>
<dbReference type="PANTHER" id="PTHR40841">
    <property type="entry name" value="SIDEROPHORE TRIACETYLFUSARININE C ESTERASE"/>
    <property type="match status" value="1"/>
</dbReference>
<evidence type="ECO:0000256" key="2">
    <source>
        <dbReference type="ARBA" id="ARBA00022801"/>
    </source>
</evidence>
<sequence length="162" mass="17744">MRTKILPLALLLALALPVQAAQARPAPDQPMDTSLLQRKDLKYSFSSLLLDSADGQRHYQLWIGRPASAPPKDGYPVVWMLDGNAAMGALDPQLLNTLADGKAPLLVAIGYQTPLRIERNARTYDYTPNRPGAAQQTDPLTEQPSGGADVFLDLLRERMRPA</sequence>
<dbReference type="EMBL" id="WIVX01000001">
    <property type="protein sequence ID" value="MQU29929.1"/>
    <property type="molecule type" value="Genomic_DNA"/>
</dbReference>
<evidence type="ECO:0000256" key="3">
    <source>
        <dbReference type="SAM" id="MobiDB-lite"/>
    </source>
</evidence>
<dbReference type="Proteomes" id="UP000470186">
    <property type="component" value="Unassembled WGS sequence"/>
</dbReference>